<dbReference type="Gene3D" id="3.30.160.60">
    <property type="entry name" value="Classic Zinc Finger"/>
    <property type="match status" value="1"/>
</dbReference>
<proteinExistence type="inferred from homology"/>
<dbReference type="Proteomes" id="UP001159427">
    <property type="component" value="Unassembled WGS sequence"/>
</dbReference>
<name>A0ABN8LNG2_9CNID</name>
<dbReference type="SUPFAM" id="SSF81301">
    <property type="entry name" value="Nucleotidyltransferase"/>
    <property type="match status" value="1"/>
</dbReference>
<feature type="non-terminal residue" evidence="4">
    <location>
        <position position="1"/>
    </location>
</feature>
<evidence type="ECO:0000313" key="4">
    <source>
        <dbReference type="EMBL" id="CAH3018746.1"/>
    </source>
</evidence>
<accession>A0ABN8LNG2</accession>
<keyword evidence="2" id="KW-1133">Transmembrane helix</keyword>
<dbReference type="PANTHER" id="PTHR11258">
    <property type="entry name" value="2-5 OLIGOADENYLATE SYNTHETASE"/>
    <property type="match status" value="1"/>
</dbReference>
<dbReference type="PANTHER" id="PTHR11258:SF11">
    <property type="entry name" value="C2H2-TYPE DOMAIN-CONTAINING PROTEIN"/>
    <property type="match status" value="1"/>
</dbReference>
<dbReference type="InterPro" id="IPR043519">
    <property type="entry name" value="NT_sf"/>
</dbReference>
<evidence type="ECO:0000256" key="2">
    <source>
        <dbReference type="SAM" id="Phobius"/>
    </source>
</evidence>
<dbReference type="Gene3D" id="3.30.460.10">
    <property type="entry name" value="Beta Polymerase, domain 2"/>
    <property type="match status" value="1"/>
</dbReference>
<dbReference type="Gene3D" id="1.10.1410.20">
    <property type="entry name" value="2'-5'-oligoadenylate synthetase 1, domain 2"/>
    <property type="match status" value="2"/>
</dbReference>
<sequence>RSFILRQKASHGFAMKPFLCTICGKRRFATDYGRAEHQRALHGIRGERSIPCSYPFCTRKRKFRHKFDLKQHLENPGKWHERKGAENSIFHLVPMFLSLPSMRKEEKGIFERARSSLEVNKFVSDELQPDGEFHGLLNNAIDSLYRELQKGLEYTNYGIHNLIKGGSIAKGTALKNNADLDCLMVMNGIENASQLSSKLPDILYMLESRLGSSIGDSRSLTSIKKTRFSLQFNMSRYFNPGESVKVDLLPTFEASVGDIDERERFYRKMLEDKKNWPYYSAALVMIQKHFVKERPALVKNLIRLVKYWRKTYIPQVGSKHVPPSYLLELLTIHAWENANHPESFDLKIGLKAVLEVLKNHQSLRVSWGDYYRKNLIPSRYIHGAVSDVYKPVSIGQIFFYRIILFMVYFPFWHFSLLYGPYVIDPANPTNNLHDAVDCWDEVKKVAEETMRKPLLRDVWVTANWR</sequence>
<evidence type="ECO:0000256" key="1">
    <source>
        <dbReference type="ARBA" id="ARBA00009526"/>
    </source>
</evidence>
<dbReference type="SUPFAM" id="SSF81631">
    <property type="entry name" value="PAP/OAS1 substrate-binding domain"/>
    <property type="match status" value="2"/>
</dbReference>
<comment type="caution">
    <text evidence="4">The sequence shown here is derived from an EMBL/GenBank/DDBJ whole genome shotgun (WGS) entry which is preliminary data.</text>
</comment>
<gene>
    <name evidence="4" type="ORF">PEVE_00044564</name>
</gene>
<keyword evidence="2" id="KW-0472">Membrane</keyword>
<evidence type="ECO:0000259" key="3">
    <source>
        <dbReference type="Pfam" id="PF10421"/>
    </source>
</evidence>
<evidence type="ECO:0000313" key="5">
    <source>
        <dbReference type="Proteomes" id="UP001159427"/>
    </source>
</evidence>
<feature type="domain" description="2'-5'-oligoadenylate synthetase 1" evidence="3">
    <location>
        <begin position="264"/>
        <end position="372"/>
    </location>
</feature>
<keyword evidence="2" id="KW-0812">Transmembrane</keyword>
<dbReference type="InterPro" id="IPR018952">
    <property type="entry name" value="2-5-oligoAdlate_synth_1_dom2/C"/>
</dbReference>
<dbReference type="Pfam" id="PF10421">
    <property type="entry name" value="OAS1_C"/>
    <property type="match status" value="1"/>
</dbReference>
<keyword evidence="5" id="KW-1185">Reference proteome</keyword>
<feature type="transmembrane region" description="Helical" evidence="2">
    <location>
        <begin position="398"/>
        <end position="418"/>
    </location>
</feature>
<dbReference type="EMBL" id="CALNXI010000095">
    <property type="protein sequence ID" value="CAH3018746.1"/>
    <property type="molecule type" value="Genomic_DNA"/>
</dbReference>
<comment type="similarity">
    <text evidence="1">Belongs to the 2-5A synthase family.</text>
</comment>
<organism evidence="4 5">
    <name type="scientific">Porites evermanni</name>
    <dbReference type="NCBI Taxonomy" id="104178"/>
    <lineage>
        <taxon>Eukaryota</taxon>
        <taxon>Metazoa</taxon>
        <taxon>Cnidaria</taxon>
        <taxon>Anthozoa</taxon>
        <taxon>Hexacorallia</taxon>
        <taxon>Scleractinia</taxon>
        <taxon>Fungiina</taxon>
        <taxon>Poritidae</taxon>
        <taxon>Porites</taxon>
    </lineage>
</organism>
<protein>
    <recommendedName>
        <fullName evidence="3">2'-5'-oligoadenylate synthetase 1 domain-containing protein</fullName>
    </recommendedName>
</protein>
<reference evidence="4 5" key="1">
    <citation type="submission" date="2022-05" db="EMBL/GenBank/DDBJ databases">
        <authorList>
            <consortium name="Genoscope - CEA"/>
            <person name="William W."/>
        </authorList>
    </citation>
    <scope>NUCLEOTIDE SEQUENCE [LARGE SCALE GENOMIC DNA]</scope>
</reference>
<dbReference type="PROSITE" id="PS50152">
    <property type="entry name" value="25A_SYNTH_3"/>
    <property type="match status" value="1"/>
</dbReference>